<accession>A0A8J2VK09</accession>
<reference evidence="1" key="1">
    <citation type="journal article" date="2014" name="Int. J. Syst. Evol. Microbiol.">
        <title>Complete genome sequence of Corynebacterium casei LMG S-19264T (=DSM 44701T), isolated from a smear-ripened cheese.</title>
        <authorList>
            <consortium name="US DOE Joint Genome Institute (JGI-PGF)"/>
            <person name="Walter F."/>
            <person name="Albersmeier A."/>
            <person name="Kalinowski J."/>
            <person name="Ruckert C."/>
        </authorList>
    </citation>
    <scope>NUCLEOTIDE SEQUENCE</scope>
    <source>
        <strain evidence="1">CGMCC 1.15179</strain>
    </source>
</reference>
<reference evidence="1" key="2">
    <citation type="submission" date="2020-09" db="EMBL/GenBank/DDBJ databases">
        <authorList>
            <person name="Sun Q."/>
            <person name="Zhou Y."/>
        </authorList>
    </citation>
    <scope>NUCLEOTIDE SEQUENCE</scope>
    <source>
        <strain evidence="1">CGMCC 1.15179</strain>
    </source>
</reference>
<dbReference type="Pfam" id="PF07070">
    <property type="entry name" value="Spo0M"/>
    <property type="match status" value="1"/>
</dbReference>
<dbReference type="Proteomes" id="UP000625210">
    <property type="component" value="Unassembled WGS sequence"/>
</dbReference>
<dbReference type="EMBL" id="BMHQ01000013">
    <property type="protein sequence ID" value="GGE27001.1"/>
    <property type="molecule type" value="Genomic_DNA"/>
</dbReference>
<dbReference type="RefSeq" id="WP_188648849.1">
    <property type="nucleotide sequence ID" value="NZ_BMHQ01000013.1"/>
</dbReference>
<comment type="caution">
    <text evidence="1">The sequence shown here is derived from an EMBL/GenBank/DDBJ whole genome shotgun (WGS) entry which is preliminary data.</text>
</comment>
<evidence type="ECO:0000313" key="2">
    <source>
        <dbReference type="Proteomes" id="UP000625210"/>
    </source>
</evidence>
<dbReference type="PANTHER" id="PTHR40053:SF1">
    <property type="entry name" value="SPORULATION-CONTROL PROTEIN SPO0M"/>
    <property type="match status" value="1"/>
</dbReference>
<proteinExistence type="predicted"/>
<keyword evidence="2" id="KW-1185">Reference proteome</keyword>
<sequence length="252" mass="28833">MSVFSKALASLGVGNAKVDTRLKQTQYRQGGVIEGEVFIQGGQVEQVIDEIYLYLVIVYHEGKSQKEYVMEEYRLSERFRIGPRETKVIPFDLTLPFDTPVTTGGCPVYLKTGLDIKRAKDPDDMDGIEVLPHPLVEKVLHAVEKIGFQLHHIEFEFEHFYSRHPFIQVFQLNPTGTWQGELDQLDLVFYVGEHQIEVIMQIDRSANDLMTSLEEALQLDARTVRFSVTDRDVHGGTAMLEKKLTQLIHENL</sequence>
<evidence type="ECO:0000313" key="1">
    <source>
        <dbReference type="EMBL" id="GGE27001.1"/>
    </source>
</evidence>
<name>A0A8J2VK09_9BACL</name>
<protein>
    <submittedName>
        <fullName evidence="1">Sporulation-control protein</fullName>
    </submittedName>
</protein>
<dbReference type="AlphaFoldDB" id="A0A8J2VK09"/>
<dbReference type="InterPro" id="IPR009776">
    <property type="entry name" value="Spore_0_M"/>
</dbReference>
<organism evidence="1 2">
    <name type="scientific">Marinithermofilum abyssi</name>
    <dbReference type="NCBI Taxonomy" id="1571185"/>
    <lineage>
        <taxon>Bacteria</taxon>
        <taxon>Bacillati</taxon>
        <taxon>Bacillota</taxon>
        <taxon>Bacilli</taxon>
        <taxon>Bacillales</taxon>
        <taxon>Thermoactinomycetaceae</taxon>
        <taxon>Marinithermofilum</taxon>
    </lineage>
</organism>
<gene>
    <name evidence="1" type="primary">spo0M</name>
    <name evidence="1" type="ORF">GCM10011571_31510</name>
</gene>
<dbReference type="PANTHER" id="PTHR40053">
    <property type="entry name" value="SPORULATION-CONTROL PROTEIN SPO0M"/>
    <property type="match status" value="1"/>
</dbReference>